<evidence type="ECO:0000313" key="2">
    <source>
        <dbReference type="Proteomes" id="UP000239936"/>
    </source>
</evidence>
<name>A0A2S7XNA6_9GAMM</name>
<proteinExistence type="predicted"/>
<reference evidence="1 2" key="1">
    <citation type="submission" date="2018-01" db="EMBL/GenBank/DDBJ databases">
        <title>The complete genome sequence of Chromatium okenii LaCa, a purple sulfur bacterium with a turbulent life.</title>
        <authorList>
            <person name="Luedin S.M."/>
            <person name="Liechti N."/>
            <person name="Storelli N."/>
            <person name="Danza F."/>
            <person name="Wittwer M."/>
            <person name="Pothier J.F."/>
            <person name="Tonolla M.A."/>
        </authorList>
    </citation>
    <scope>NUCLEOTIDE SEQUENCE [LARGE SCALE GENOMIC DNA]</scope>
    <source>
        <strain evidence="1 2">LaCa</strain>
    </source>
</reference>
<dbReference type="Proteomes" id="UP000239936">
    <property type="component" value="Unassembled WGS sequence"/>
</dbReference>
<dbReference type="AlphaFoldDB" id="A0A2S7XNA6"/>
<evidence type="ECO:0000313" key="1">
    <source>
        <dbReference type="EMBL" id="PQJ95063.1"/>
    </source>
</evidence>
<keyword evidence="2" id="KW-1185">Reference proteome</keyword>
<gene>
    <name evidence="1" type="ORF">CXB77_12100</name>
</gene>
<protein>
    <submittedName>
        <fullName evidence="1">Uncharacterized protein</fullName>
    </submittedName>
</protein>
<comment type="caution">
    <text evidence="1">The sequence shown here is derived from an EMBL/GenBank/DDBJ whole genome shotgun (WGS) entry which is preliminary data.</text>
</comment>
<dbReference type="EMBL" id="PPGH01000037">
    <property type="protein sequence ID" value="PQJ95063.1"/>
    <property type="molecule type" value="Genomic_DNA"/>
</dbReference>
<organism evidence="1 2">
    <name type="scientific">Chromatium okenii</name>
    <dbReference type="NCBI Taxonomy" id="61644"/>
    <lineage>
        <taxon>Bacteria</taxon>
        <taxon>Pseudomonadati</taxon>
        <taxon>Pseudomonadota</taxon>
        <taxon>Gammaproteobacteria</taxon>
        <taxon>Chromatiales</taxon>
        <taxon>Chromatiaceae</taxon>
        <taxon>Chromatium</taxon>
    </lineage>
</organism>
<sequence>MVKKRRRCITSILNNKKGDKFNRIGAENALIDLTATTMKTATESHDKLLIRYKSPRLSFITVATGDNTHDSIC</sequence>
<accession>A0A2S7XNA6</accession>